<proteinExistence type="predicted"/>
<dbReference type="SUPFAM" id="SSF53756">
    <property type="entry name" value="UDP-Glycosyltransferase/glycogen phosphorylase"/>
    <property type="match status" value="1"/>
</dbReference>
<dbReference type="GO" id="GO:0016740">
    <property type="term" value="F:transferase activity"/>
    <property type="evidence" value="ECO:0007669"/>
    <property type="project" value="UniProtKB-KW"/>
</dbReference>
<dbReference type="Pfam" id="PF13692">
    <property type="entry name" value="Glyco_trans_1_4"/>
    <property type="match status" value="1"/>
</dbReference>
<comment type="caution">
    <text evidence="1">The sequence shown here is derived from an EMBL/GenBank/DDBJ whole genome shotgun (WGS) entry which is preliminary data.</text>
</comment>
<name>A0A7X9FQF7_9DELT</name>
<sequence length="309" mass="35724">MIFEVLHPFSVDAGFGKRFMMIMEVLSESHELYWTRRILDLPEAIIRILRSQDPTILIYTSVISPTVVLLKALRPNLRINYMVRGDEWGEFIYQGRRLRAWFALFGQRLLRTAGVRFVFVSWDLKDRIEARIGDTTHVILPNTLGHSISQIKVFDGRIGLVGDFASVKNIEYVLEELSKTTWECHLFGNRTLPETWNNRNIISHGMVDDLVAELKENCSLVVFSSLSEGFPNVLLEALEAGCSVLVHDSYPFQQLPISKFWRYNLEPGSLRNRLQQLIDEPRDFLRDNREFMELVAKDWAATVKAAFLC</sequence>
<evidence type="ECO:0000313" key="1">
    <source>
        <dbReference type="EMBL" id="NMC62406.1"/>
    </source>
</evidence>
<protein>
    <submittedName>
        <fullName evidence="1">Glycosyltransferase</fullName>
    </submittedName>
</protein>
<gene>
    <name evidence="1" type="ORF">GYA55_04490</name>
</gene>
<accession>A0A7X9FQF7</accession>
<dbReference type="AlphaFoldDB" id="A0A7X9FQF7"/>
<dbReference type="Proteomes" id="UP000524246">
    <property type="component" value="Unassembled WGS sequence"/>
</dbReference>
<organism evidence="1 2">
    <name type="scientific">SAR324 cluster bacterium</name>
    <dbReference type="NCBI Taxonomy" id="2024889"/>
    <lineage>
        <taxon>Bacteria</taxon>
        <taxon>Deltaproteobacteria</taxon>
        <taxon>SAR324 cluster</taxon>
    </lineage>
</organism>
<reference evidence="1 2" key="1">
    <citation type="journal article" date="2020" name="Biotechnol. Biofuels">
        <title>New insights from the biogas microbiome by comprehensive genome-resolved metagenomics of nearly 1600 species originating from multiple anaerobic digesters.</title>
        <authorList>
            <person name="Campanaro S."/>
            <person name="Treu L."/>
            <person name="Rodriguez-R L.M."/>
            <person name="Kovalovszki A."/>
            <person name="Ziels R.M."/>
            <person name="Maus I."/>
            <person name="Zhu X."/>
            <person name="Kougias P.G."/>
            <person name="Basile A."/>
            <person name="Luo G."/>
            <person name="Schluter A."/>
            <person name="Konstantinidis K.T."/>
            <person name="Angelidaki I."/>
        </authorList>
    </citation>
    <scope>NUCLEOTIDE SEQUENCE [LARGE SCALE GENOMIC DNA]</scope>
    <source>
        <strain evidence="1">AS27yjCOA_65</strain>
    </source>
</reference>
<dbReference type="Gene3D" id="3.40.50.2000">
    <property type="entry name" value="Glycogen Phosphorylase B"/>
    <property type="match status" value="2"/>
</dbReference>
<evidence type="ECO:0000313" key="2">
    <source>
        <dbReference type="Proteomes" id="UP000524246"/>
    </source>
</evidence>
<keyword evidence="1" id="KW-0808">Transferase</keyword>
<dbReference type="EMBL" id="JAAZON010000187">
    <property type="protein sequence ID" value="NMC62406.1"/>
    <property type="molecule type" value="Genomic_DNA"/>
</dbReference>